<evidence type="ECO:0000259" key="5">
    <source>
        <dbReference type="Pfam" id="PF00171"/>
    </source>
</evidence>
<dbReference type="Proteomes" id="UP000813824">
    <property type="component" value="Unassembled WGS sequence"/>
</dbReference>
<keyword evidence="2 4" id="KW-0560">Oxidoreductase</keyword>
<sequence>MPETFTYTFDTPTYKGKTSFSTGLFIDGKWVDGAKKTTIDVINPTNGKLITKISEAVKEDVDTAVIAAQKAFDTVWGLNTPGAQRGRLLNKLADLMEANFDELAAIEALDNGKTFGWAKDVDVTESIACIRYYAGWADKIQGKVIETSDAKLTYTRHEPIGVVGQIIPWNFPLMMFAWKIGPALATGNCTVLKPSEFTPLTAIRMTELIQEAGFPPGVVNVIVGYGHIVGQAISEHPHIEKVAFTGSTLVGRKVMEAAARSNLKNVTLELGGKSPNIIFEDADIDQAVKFTSHGIFWNHGQACCAGSRIFVHEKVYDEFLTKFTAKAKSLKIGDPFGVDTYQGPQVSQIQFDRIMGYIDSGKEQGATCHLGGERFGEEGYFIKPTIFTDVKPDMKIVQEEIFGPVGVIIKFNNDDHVLEQANDTFYGLAAAVFSKNIDRALQIAHKLKAGTAWVNCINQLHPQVPFGGFKQSGIGRELGEYALENYTAVKAVHVNFRTTVD</sequence>
<dbReference type="InterPro" id="IPR016161">
    <property type="entry name" value="Ald_DH/histidinol_DH"/>
</dbReference>
<protein>
    <submittedName>
        <fullName evidence="6">NAD-dependent aldehyde dehydrogenase</fullName>
    </submittedName>
</protein>
<accession>A0A8K0UGU4</accession>
<evidence type="ECO:0000256" key="2">
    <source>
        <dbReference type="ARBA" id="ARBA00023002"/>
    </source>
</evidence>
<dbReference type="FunFam" id="3.40.309.10:FF:000001">
    <property type="entry name" value="Mitochondrial aldehyde dehydrogenase 2"/>
    <property type="match status" value="1"/>
</dbReference>
<reference evidence="6" key="1">
    <citation type="journal article" date="2021" name="New Phytol.">
        <title>Evolutionary innovations through gain and loss of genes in the ectomycorrhizal Boletales.</title>
        <authorList>
            <person name="Wu G."/>
            <person name="Miyauchi S."/>
            <person name="Morin E."/>
            <person name="Kuo A."/>
            <person name="Drula E."/>
            <person name="Varga T."/>
            <person name="Kohler A."/>
            <person name="Feng B."/>
            <person name="Cao Y."/>
            <person name="Lipzen A."/>
            <person name="Daum C."/>
            <person name="Hundley H."/>
            <person name="Pangilinan J."/>
            <person name="Johnson J."/>
            <person name="Barry K."/>
            <person name="LaButti K."/>
            <person name="Ng V."/>
            <person name="Ahrendt S."/>
            <person name="Min B."/>
            <person name="Choi I.G."/>
            <person name="Park H."/>
            <person name="Plett J.M."/>
            <person name="Magnuson J."/>
            <person name="Spatafora J.W."/>
            <person name="Nagy L.G."/>
            <person name="Henrissat B."/>
            <person name="Grigoriev I.V."/>
            <person name="Yang Z.L."/>
            <person name="Xu J."/>
            <person name="Martin F.M."/>
        </authorList>
    </citation>
    <scope>NUCLEOTIDE SEQUENCE</scope>
    <source>
        <strain evidence="6">KKN 215</strain>
    </source>
</reference>
<evidence type="ECO:0000313" key="7">
    <source>
        <dbReference type="Proteomes" id="UP000813824"/>
    </source>
</evidence>
<dbReference type="PROSITE" id="PS00687">
    <property type="entry name" value="ALDEHYDE_DEHYDR_GLU"/>
    <property type="match status" value="1"/>
</dbReference>
<dbReference type="OrthoDB" id="310895at2759"/>
<evidence type="ECO:0000256" key="1">
    <source>
        <dbReference type="ARBA" id="ARBA00009986"/>
    </source>
</evidence>
<dbReference type="FunFam" id="3.40.605.10:FF:000050">
    <property type="entry name" value="Aldehyde dehydrogenase, mitochondrial"/>
    <property type="match status" value="1"/>
</dbReference>
<dbReference type="InterPro" id="IPR015590">
    <property type="entry name" value="Aldehyde_DH_dom"/>
</dbReference>
<comment type="caution">
    <text evidence="6">The sequence shown here is derived from an EMBL/GenBank/DDBJ whole genome shotgun (WGS) entry which is preliminary data.</text>
</comment>
<name>A0A8K0UGU4_9AGAR</name>
<dbReference type="PROSITE" id="PS00070">
    <property type="entry name" value="ALDEHYDE_DEHYDR_CYS"/>
    <property type="match status" value="1"/>
</dbReference>
<keyword evidence="7" id="KW-1185">Reference proteome</keyword>
<organism evidence="6 7">
    <name type="scientific">Cristinia sonorae</name>
    <dbReference type="NCBI Taxonomy" id="1940300"/>
    <lineage>
        <taxon>Eukaryota</taxon>
        <taxon>Fungi</taxon>
        <taxon>Dikarya</taxon>
        <taxon>Basidiomycota</taxon>
        <taxon>Agaricomycotina</taxon>
        <taxon>Agaricomycetes</taxon>
        <taxon>Agaricomycetidae</taxon>
        <taxon>Agaricales</taxon>
        <taxon>Pleurotineae</taxon>
        <taxon>Stephanosporaceae</taxon>
        <taxon>Cristinia</taxon>
    </lineage>
</organism>
<dbReference type="CDD" id="cd07091">
    <property type="entry name" value="ALDH_F1-2_Ald2-like"/>
    <property type="match status" value="1"/>
</dbReference>
<feature type="active site" evidence="3">
    <location>
        <position position="269"/>
    </location>
</feature>
<feature type="domain" description="Aldehyde dehydrogenase" evidence="5">
    <location>
        <begin position="30"/>
        <end position="492"/>
    </location>
</feature>
<dbReference type="Gene3D" id="3.40.605.10">
    <property type="entry name" value="Aldehyde Dehydrogenase, Chain A, domain 1"/>
    <property type="match status" value="1"/>
</dbReference>
<dbReference type="FunFam" id="3.40.605.10:FF:000026">
    <property type="entry name" value="Aldehyde dehydrogenase, putative"/>
    <property type="match status" value="1"/>
</dbReference>
<dbReference type="InterPro" id="IPR016160">
    <property type="entry name" value="Ald_DH_CS_CYS"/>
</dbReference>
<comment type="similarity">
    <text evidence="1 4">Belongs to the aldehyde dehydrogenase family.</text>
</comment>
<dbReference type="Pfam" id="PF00171">
    <property type="entry name" value="Aldedh"/>
    <property type="match status" value="1"/>
</dbReference>
<evidence type="ECO:0000256" key="4">
    <source>
        <dbReference type="RuleBase" id="RU003345"/>
    </source>
</evidence>
<dbReference type="SUPFAM" id="SSF53720">
    <property type="entry name" value="ALDH-like"/>
    <property type="match status" value="1"/>
</dbReference>
<dbReference type="GO" id="GO:0004030">
    <property type="term" value="F:aldehyde dehydrogenase [NAD(P)+] activity"/>
    <property type="evidence" value="ECO:0007669"/>
    <property type="project" value="UniProtKB-ARBA"/>
</dbReference>
<dbReference type="EMBL" id="JAEVFJ010000036">
    <property type="protein sequence ID" value="KAH8091398.1"/>
    <property type="molecule type" value="Genomic_DNA"/>
</dbReference>
<dbReference type="InterPro" id="IPR029510">
    <property type="entry name" value="Ald_DH_CS_GLU"/>
</dbReference>
<evidence type="ECO:0000313" key="6">
    <source>
        <dbReference type="EMBL" id="KAH8091398.1"/>
    </source>
</evidence>
<dbReference type="AlphaFoldDB" id="A0A8K0UGU4"/>
<dbReference type="GO" id="GO:0019413">
    <property type="term" value="P:acetate biosynthetic process"/>
    <property type="evidence" value="ECO:0007669"/>
    <property type="project" value="UniProtKB-ARBA"/>
</dbReference>
<dbReference type="PANTHER" id="PTHR11699">
    <property type="entry name" value="ALDEHYDE DEHYDROGENASE-RELATED"/>
    <property type="match status" value="1"/>
</dbReference>
<gene>
    <name evidence="6" type="ORF">BXZ70DRAFT_484665</name>
</gene>
<dbReference type="InterPro" id="IPR016163">
    <property type="entry name" value="Ald_DH_C"/>
</dbReference>
<evidence type="ECO:0000256" key="3">
    <source>
        <dbReference type="PROSITE-ProRule" id="PRU10007"/>
    </source>
</evidence>
<proteinExistence type="inferred from homology"/>
<dbReference type="InterPro" id="IPR016162">
    <property type="entry name" value="Ald_DH_N"/>
</dbReference>
<dbReference type="Gene3D" id="3.40.309.10">
    <property type="entry name" value="Aldehyde Dehydrogenase, Chain A, domain 2"/>
    <property type="match status" value="1"/>
</dbReference>